<dbReference type="InterPro" id="IPR003439">
    <property type="entry name" value="ABC_transporter-like_ATP-bd"/>
</dbReference>
<dbReference type="EMBL" id="DVHA01000289">
    <property type="protein sequence ID" value="HIR61673.1"/>
    <property type="molecule type" value="Genomic_DNA"/>
</dbReference>
<evidence type="ECO:0000256" key="5">
    <source>
        <dbReference type="ARBA" id="ARBA00022989"/>
    </source>
</evidence>
<dbReference type="Gene3D" id="3.40.50.300">
    <property type="entry name" value="P-loop containing nucleotide triphosphate hydrolases"/>
    <property type="match status" value="1"/>
</dbReference>
<dbReference type="Proteomes" id="UP000824241">
    <property type="component" value="Unassembled WGS sequence"/>
</dbReference>
<feature type="domain" description="ABC transporter" evidence="8">
    <location>
        <begin position="354"/>
        <end position="593"/>
    </location>
</feature>
<dbReference type="InterPro" id="IPR036640">
    <property type="entry name" value="ABC1_TM_sf"/>
</dbReference>
<comment type="subcellular location">
    <subcellularLocation>
        <location evidence="1">Cell membrane</location>
        <topology evidence="1">Multi-pass membrane protein</topology>
    </subcellularLocation>
</comment>
<evidence type="ECO:0000256" key="4">
    <source>
        <dbReference type="ARBA" id="ARBA00022840"/>
    </source>
</evidence>
<gene>
    <name evidence="10" type="ORF">IAB37_08885</name>
</gene>
<evidence type="ECO:0000259" key="8">
    <source>
        <dbReference type="PROSITE" id="PS50893"/>
    </source>
</evidence>
<evidence type="ECO:0000256" key="1">
    <source>
        <dbReference type="ARBA" id="ARBA00004651"/>
    </source>
</evidence>
<name>A0A9D1J5L9_9FIRM</name>
<keyword evidence="4 10" id="KW-0067">ATP-binding</keyword>
<dbReference type="PROSITE" id="PS50893">
    <property type="entry name" value="ABC_TRANSPORTER_2"/>
    <property type="match status" value="1"/>
</dbReference>
<dbReference type="PANTHER" id="PTHR43394:SF1">
    <property type="entry name" value="ATP-BINDING CASSETTE SUB-FAMILY B MEMBER 10, MITOCHONDRIAL"/>
    <property type="match status" value="1"/>
</dbReference>
<reference evidence="10" key="1">
    <citation type="submission" date="2020-10" db="EMBL/GenBank/DDBJ databases">
        <authorList>
            <person name="Gilroy R."/>
        </authorList>
    </citation>
    <scope>NUCLEOTIDE SEQUENCE</scope>
    <source>
        <strain evidence="10">CHK189-12415</strain>
    </source>
</reference>
<feature type="transmembrane region" description="Helical" evidence="7">
    <location>
        <begin position="67"/>
        <end position="88"/>
    </location>
</feature>
<accession>A0A9D1J5L9</accession>
<feature type="transmembrane region" description="Helical" evidence="7">
    <location>
        <begin position="29"/>
        <end position="55"/>
    </location>
</feature>
<keyword evidence="2 7" id="KW-0812">Transmembrane</keyword>
<evidence type="ECO:0000256" key="6">
    <source>
        <dbReference type="ARBA" id="ARBA00023136"/>
    </source>
</evidence>
<dbReference type="PROSITE" id="PS50929">
    <property type="entry name" value="ABC_TM1F"/>
    <property type="match status" value="1"/>
</dbReference>
<evidence type="ECO:0000313" key="11">
    <source>
        <dbReference type="Proteomes" id="UP000824241"/>
    </source>
</evidence>
<dbReference type="GO" id="GO:0015421">
    <property type="term" value="F:ABC-type oligopeptide transporter activity"/>
    <property type="evidence" value="ECO:0007669"/>
    <property type="project" value="TreeGrafter"/>
</dbReference>
<evidence type="ECO:0000259" key="9">
    <source>
        <dbReference type="PROSITE" id="PS50929"/>
    </source>
</evidence>
<organism evidence="10 11">
    <name type="scientific">Candidatus Faecivivens stercoravium</name>
    <dbReference type="NCBI Taxonomy" id="2840803"/>
    <lineage>
        <taxon>Bacteria</taxon>
        <taxon>Bacillati</taxon>
        <taxon>Bacillota</taxon>
        <taxon>Clostridia</taxon>
        <taxon>Eubacteriales</taxon>
        <taxon>Oscillospiraceae</taxon>
        <taxon>Oscillospiraceae incertae sedis</taxon>
        <taxon>Candidatus Faecivivens</taxon>
    </lineage>
</organism>
<dbReference type="InterPro" id="IPR027417">
    <property type="entry name" value="P-loop_NTPase"/>
</dbReference>
<dbReference type="SMART" id="SM00382">
    <property type="entry name" value="AAA"/>
    <property type="match status" value="1"/>
</dbReference>
<dbReference type="SUPFAM" id="SSF90123">
    <property type="entry name" value="ABC transporter transmembrane region"/>
    <property type="match status" value="1"/>
</dbReference>
<proteinExistence type="predicted"/>
<reference evidence="10" key="2">
    <citation type="journal article" date="2021" name="PeerJ">
        <title>Extensive microbial diversity within the chicken gut microbiome revealed by metagenomics and culture.</title>
        <authorList>
            <person name="Gilroy R."/>
            <person name="Ravi A."/>
            <person name="Getino M."/>
            <person name="Pursley I."/>
            <person name="Horton D.L."/>
            <person name="Alikhan N.F."/>
            <person name="Baker D."/>
            <person name="Gharbi K."/>
            <person name="Hall N."/>
            <person name="Watson M."/>
            <person name="Adriaenssens E.M."/>
            <person name="Foster-Nyarko E."/>
            <person name="Jarju S."/>
            <person name="Secka A."/>
            <person name="Antonio M."/>
            <person name="Oren A."/>
            <person name="Chaudhuri R.R."/>
            <person name="La Ragione R."/>
            <person name="Hildebrand F."/>
            <person name="Pallen M.J."/>
        </authorList>
    </citation>
    <scope>NUCLEOTIDE SEQUENCE</scope>
    <source>
        <strain evidence="10">CHK189-12415</strain>
    </source>
</reference>
<comment type="caution">
    <text evidence="10">The sequence shown here is derived from an EMBL/GenBank/DDBJ whole genome shotgun (WGS) entry which is preliminary data.</text>
</comment>
<evidence type="ECO:0000256" key="3">
    <source>
        <dbReference type="ARBA" id="ARBA00022741"/>
    </source>
</evidence>
<dbReference type="Pfam" id="PF00005">
    <property type="entry name" value="ABC_tran"/>
    <property type="match status" value="1"/>
</dbReference>
<keyword evidence="3" id="KW-0547">Nucleotide-binding</keyword>
<dbReference type="Gene3D" id="1.20.1560.10">
    <property type="entry name" value="ABC transporter type 1, transmembrane domain"/>
    <property type="match status" value="1"/>
</dbReference>
<dbReference type="InterPro" id="IPR003593">
    <property type="entry name" value="AAA+_ATPase"/>
</dbReference>
<dbReference type="InterPro" id="IPR011527">
    <property type="entry name" value="ABC1_TM_dom"/>
</dbReference>
<dbReference type="GO" id="GO:0016887">
    <property type="term" value="F:ATP hydrolysis activity"/>
    <property type="evidence" value="ECO:0007669"/>
    <property type="project" value="InterPro"/>
</dbReference>
<dbReference type="InterPro" id="IPR039421">
    <property type="entry name" value="Type_1_exporter"/>
</dbReference>
<evidence type="ECO:0000313" key="10">
    <source>
        <dbReference type="EMBL" id="HIR61673.1"/>
    </source>
</evidence>
<protein>
    <submittedName>
        <fullName evidence="10">ABC transporter ATP-binding protein</fullName>
    </submittedName>
</protein>
<evidence type="ECO:0000256" key="2">
    <source>
        <dbReference type="ARBA" id="ARBA00022692"/>
    </source>
</evidence>
<sequence length="614" mass="68748">MKTKNKPHYGLWRNTGFMVALAWKECKSVLVITLALALTMTAKSVVQLLVAPAILGEVEAAAPVPELLLTIAIFSGALFLVSGLEAYLDLNTTFGRIQLRTGIIHKVIAKTAATSYPNTLDTSFLALYNKADEANSSNDAPTEHIWTTWTNILNNVFGFLVYLALLSGLNPLLLAVVILTTAIGFFVNRKLNSWGYEHREEYSAYWQKMSYLRRAETSRNFAKDIRIFGLRDWLEAVWNKTTALYRGFIEKREKVYLWTNVVDLVLTLCRNGIAYAYLLWLTLSQGLPASEFLLYFGAVSGFTQWVAGILSEFSALHRESLDISTVREFLDWPEPFNFGKGDPLPQDDGQGYEITLEDVSYRYPGAEKDIFSHLNLTIHKGEKLAVVGLNGAGKTTLVKLACGFLDPDKGRVLLNGVDIRRFNRREYYSLFSAVFQDFSVLDATLAENVAQQVDGIDEQKVWRCLDEAGLAEKVKSLPQGLRTHIGRQVFEDGVELSGGETQRLMLARALYKDGPVLLLDEPTAALDPIAENDIYQKYNEMTAGRTSVFISHRLASTRFCDRILYLADGKIAEEGTHESLLKLGGGYAHLFEIQSQYYQEGSEYHGAAAEHVLH</sequence>
<feature type="domain" description="ABC transmembrane type-1" evidence="9">
    <location>
        <begin position="152"/>
        <end position="318"/>
    </location>
</feature>
<keyword evidence="5 7" id="KW-1133">Transmembrane helix</keyword>
<dbReference type="SUPFAM" id="SSF52540">
    <property type="entry name" value="P-loop containing nucleoside triphosphate hydrolases"/>
    <property type="match status" value="1"/>
</dbReference>
<dbReference type="PANTHER" id="PTHR43394">
    <property type="entry name" value="ATP-DEPENDENT PERMEASE MDL1, MITOCHONDRIAL"/>
    <property type="match status" value="1"/>
</dbReference>
<dbReference type="AlphaFoldDB" id="A0A9D1J5L9"/>
<feature type="transmembrane region" description="Helical" evidence="7">
    <location>
        <begin position="159"/>
        <end position="187"/>
    </location>
</feature>
<dbReference type="GO" id="GO:0005886">
    <property type="term" value="C:plasma membrane"/>
    <property type="evidence" value="ECO:0007669"/>
    <property type="project" value="UniProtKB-SubCell"/>
</dbReference>
<keyword evidence="6 7" id="KW-0472">Membrane</keyword>
<evidence type="ECO:0000256" key="7">
    <source>
        <dbReference type="SAM" id="Phobius"/>
    </source>
</evidence>
<dbReference type="GO" id="GO:0005524">
    <property type="term" value="F:ATP binding"/>
    <property type="evidence" value="ECO:0007669"/>
    <property type="project" value="UniProtKB-KW"/>
</dbReference>